<evidence type="ECO:0000256" key="2">
    <source>
        <dbReference type="ARBA" id="ARBA00008163"/>
    </source>
</evidence>
<dbReference type="KEGG" id="dps:DP0066"/>
<dbReference type="Gene3D" id="2.40.160.60">
    <property type="entry name" value="Outer membrane protein transport protein (OMPP1/FadL/TodX)"/>
    <property type="match status" value="1"/>
</dbReference>
<dbReference type="PANTHER" id="PTHR35093">
    <property type="entry name" value="OUTER MEMBRANE PROTEIN NMB0088-RELATED"/>
    <property type="match status" value="1"/>
</dbReference>
<keyword evidence="3" id="KW-1134">Transmembrane beta strand</keyword>
<dbReference type="EMBL" id="CR522870">
    <property type="protein sequence ID" value="CAG34795.1"/>
    <property type="molecule type" value="Genomic_DNA"/>
</dbReference>
<name>Q6AS80_DESPS</name>
<accession>Q6AS80</accession>
<proteinExistence type="inferred from homology"/>
<keyword evidence="7" id="KW-0998">Cell outer membrane</keyword>
<dbReference type="SUPFAM" id="SSF56935">
    <property type="entry name" value="Porins"/>
    <property type="match status" value="1"/>
</dbReference>
<dbReference type="AlphaFoldDB" id="Q6AS80"/>
<evidence type="ECO:0000256" key="3">
    <source>
        <dbReference type="ARBA" id="ARBA00022452"/>
    </source>
</evidence>
<dbReference type="HOGENOM" id="CLU_035981_2_1_7"/>
<comment type="similarity">
    <text evidence="2">Belongs to the OmpP1/FadL family.</text>
</comment>
<dbReference type="GO" id="GO:0009279">
    <property type="term" value="C:cell outer membrane"/>
    <property type="evidence" value="ECO:0007669"/>
    <property type="project" value="UniProtKB-SubCell"/>
</dbReference>
<keyword evidence="10" id="KW-1185">Reference proteome</keyword>
<feature type="chain" id="PRO_5004271655" evidence="8">
    <location>
        <begin position="22"/>
        <end position="396"/>
    </location>
</feature>
<dbReference type="GO" id="GO:0015483">
    <property type="term" value="F:long-chain fatty acid transporting porin activity"/>
    <property type="evidence" value="ECO:0007669"/>
    <property type="project" value="TreeGrafter"/>
</dbReference>
<dbReference type="RefSeq" id="WP_011187311.1">
    <property type="nucleotide sequence ID" value="NC_006138.1"/>
</dbReference>
<sequence>MKKKISALALISLMVAANASASGFRIPEQSVDSTAKAGANIASSTRADATYFNPANMSWLEDGTMIQGNLTYIHLTKNEYHGADGYSSNAEDENFVMPTGFIVSPYFGDFRFGISNTSPYGLAKRWKNNAGTGSAREFSMETFELNPTLSYRINDKVSLAGGVRMMYANATIKNVLYDMEGDTIEWGYNLALSVRPVESWNISATYRSKIDLNFSESDVRFNPTASGLLPPSAIISASTSVPAPAVLALSTSFQPLENLTVELTVDRTFWSAYDQLNIVTNPAGYSKSFLKDWDDGNAYRLGLSYDLNDALTLMAGFAYDECPSPNSTVGFELPDAPAWLYSVGFQYAMTENLDVGMAVLYDYKEERDVNHPGIGAVGEFTNGGAFLVSTGLNYRF</sequence>
<dbReference type="Pfam" id="PF03349">
    <property type="entry name" value="Toluene_X"/>
    <property type="match status" value="1"/>
</dbReference>
<keyword evidence="5 8" id="KW-0732">Signal</keyword>
<keyword evidence="6" id="KW-0472">Membrane</keyword>
<dbReference type="Proteomes" id="UP000000602">
    <property type="component" value="Chromosome"/>
</dbReference>
<dbReference type="OrthoDB" id="9809992at2"/>
<reference evidence="10" key="1">
    <citation type="journal article" date="2004" name="Environ. Microbiol.">
        <title>The genome of Desulfotalea psychrophila, a sulfate-reducing bacterium from permanently cold Arctic sediments.</title>
        <authorList>
            <person name="Rabus R."/>
            <person name="Ruepp A."/>
            <person name="Frickey T."/>
            <person name="Rattei T."/>
            <person name="Fartmann B."/>
            <person name="Stark M."/>
            <person name="Bauer M."/>
            <person name="Zibat A."/>
            <person name="Lombardot T."/>
            <person name="Becker I."/>
            <person name="Amann J."/>
            <person name="Gellner K."/>
            <person name="Teeling H."/>
            <person name="Leuschner W.D."/>
            <person name="Gloeckner F.-O."/>
            <person name="Lupas A.N."/>
            <person name="Amann R."/>
            <person name="Klenk H.-P."/>
        </authorList>
    </citation>
    <scope>NUCLEOTIDE SEQUENCE [LARGE SCALE GENOMIC DNA]</scope>
    <source>
        <strain evidence="10">DSM 12343 / LSv54</strain>
    </source>
</reference>
<keyword evidence="4" id="KW-0812">Transmembrane</keyword>
<organism evidence="9 10">
    <name type="scientific">Desulfotalea psychrophila (strain LSv54 / DSM 12343)</name>
    <dbReference type="NCBI Taxonomy" id="177439"/>
    <lineage>
        <taxon>Bacteria</taxon>
        <taxon>Pseudomonadati</taxon>
        <taxon>Thermodesulfobacteriota</taxon>
        <taxon>Desulfobulbia</taxon>
        <taxon>Desulfobulbales</taxon>
        <taxon>Desulfocapsaceae</taxon>
        <taxon>Desulfotalea</taxon>
    </lineage>
</organism>
<comment type="subcellular location">
    <subcellularLocation>
        <location evidence="1">Cell outer membrane</location>
        <topology evidence="1">Multi-pass membrane protein</topology>
    </subcellularLocation>
</comment>
<gene>
    <name evidence="9" type="ordered locus">DP0066</name>
</gene>
<dbReference type="PANTHER" id="PTHR35093:SF8">
    <property type="entry name" value="OUTER MEMBRANE PROTEIN NMB0088-RELATED"/>
    <property type="match status" value="1"/>
</dbReference>
<evidence type="ECO:0000256" key="8">
    <source>
        <dbReference type="SAM" id="SignalP"/>
    </source>
</evidence>
<evidence type="ECO:0000256" key="5">
    <source>
        <dbReference type="ARBA" id="ARBA00022729"/>
    </source>
</evidence>
<evidence type="ECO:0000256" key="1">
    <source>
        <dbReference type="ARBA" id="ARBA00004571"/>
    </source>
</evidence>
<evidence type="ECO:0000313" key="9">
    <source>
        <dbReference type="EMBL" id="CAG34795.1"/>
    </source>
</evidence>
<evidence type="ECO:0000256" key="7">
    <source>
        <dbReference type="ARBA" id="ARBA00023237"/>
    </source>
</evidence>
<evidence type="ECO:0000256" key="6">
    <source>
        <dbReference type="ARBA" id="ARBA00023136"/>
    </source>
</evidence>
<dbReference type="InterPro" id="IPR005017">
    <property type="entry name" value="OMPP1/FadL/TodX"/>
</dbReference>
<evidence type="ECO:0000313" key="10">
    <source>
        <dbReference type="Proteomes" id="UP000000602"/>
    </source>
</evidence>
<evidence type="ECO:0000256" key="4">
    <source>
        <dbReference type="ARBA" id="ARBA00022692"/>
    </source>
</evidence>
<feature type="signal peptide" evidence="8">
    <location>
        <begin position="1"/>
        <end position="21"/>
    </location>
</feature>
<protein>
    <submittedName>
        <fullName evidence="9">Related to long-chain fatty acid transport protein (FadL)</fullName>
    </submittedName>
</protein>
<dbReference type="eggNOG" id="COG2067">
    <property type="taxonomic scope" value="Bacteria"/>
</dbReference>